<dbReference type="InterPro" id="IPR051222">
    <property type="entry name" value="PPR/CCM1_RNA-binding"/>
</dbReference>
<dbReference type="Gene3D" id="1.25.40.10">
    <property type="entry name" value="Tetratricopeptide repeat domain"/>
    <property type="match status" value="1"/>
</dbReference>
<sequence length="472" mass="51230">MSKGVAPDAISLSRWLKGRSWPQALLLFQKTQQSRVQPDLVAVNSLLAALRPAWAWALCILGGAARRLNIVSTSTVIKTLTEKWLRGLDLLRFSQQRRLQADLVAVNSLLISSCKGQEWERSLELAAEMHRANLGADCYTQDATLMAATRGQRWTLALQLSSFASLTSLVSYNAALNALSKSLKWSNTLALLMFAEATRMVLDYQALCVGLGAMSFRWRRALSIVRRSGQAESFLPVVVQALAAASESAQAIKLLRSARQSPGLVTFNAALRACKEANEALALLDDAQQASLQPTCVSLIAACSNTHGWHSRQVLSRLQQYLGHECQEDVNALVSAADLLQESQALTAPCQGVCQSLASAPAVKRLIAILHQGVPPGRFKDPILERQQSLGVATQHALQELRFRSRGGCWVPQAQRALRTACGAAAKLKASAQLAWTQAGAFAADVTWSKWEGVKGRRIGSLGFLKGAQQQL</sequence>
<keyword evidence="1" id="KW-0677">Repeat</keyword>
<accession>A0AA36HSR6</accession>
<protein>
    <submittedName>
        <fullName evidence="2">Uncharacterized protein</fullName>
    </submittedName>
</protein>
<evidence type="ECO:0000313" key="2">
    <source>
        <dbReference type="EMBL" id="CAJ1374002.1"/>
    </source>
</evidence>
<dbReference type="InterPro" id="IPR011990">
    <property type="entry name" value="TPR-like_helical_dom_sf"/>
</dbReference>
<comment type="caution">
    <text evidence="2">The sequence shown here is derived from an EMBL/GenBank/DDBJ whole genome shotgun (WGS) entry which is preliminary data.</text>
</comment>
<proteinExistence type="predicted"/>
<dbReference type="PANTHER" id="PTHR47942:SF63">
    <property type="entry name" value="PENTATRICOPEPTIDE REPEAT-CONTAINING PROTEIN"/>
    <property type="match status" value="1"/>
</dbReference>
<dbReference type="AlphaFoldDB" id="A0AA36HSR6"/>
<keyword evidence="3" id="KW-1185">Reference proteome</keyword>
<name>A0AA36HSR6_9DINO</name>
<dbReference type="Proteomes" id="UP001178507">
    <property type="component" value="Unassembled WGS sequence"/>
</dbReference>
<organism evidence="2 3">
    <name type="scientific">Effrenium voratum</name>
    <dbReference type="NCBI Taxonomy" id="2562239"/>
    <lineage>
        <taxon>Eukaryota</taxon>
        <taxon>Sar</taxon>
        <taxon>Alveolata</taxon>
        <taxon>Dinophyceae</taxon>
        <taxon>Suessiales</taxon>
        <taxon>Symbiodiniaceae</taxon>
        <taxon>Effrenium</taxon>
    </lineage>
</organism>
<evidence type="ECO:0000313" key="3">
    <source>
        <dbReference type="Proteomes" id="UP001178507"/>
    </source>
</evidence>
<dbReference type="PANTHER" id="PTHR47942">
    <property type="entry name" value="TETRATRICOPEPTIDE REPEAT (TPR)-LIKE SUPERFAMILY PROTEIN-RELATED"/>
    <property type="match status" value="1"/>
</dbReference>
<evidence type="ECO:0000256" key="1">
    <source>
        <dbReference type="ARBA" id="ARBA00022737"/>
    </source>
</evidence>
<dbReference type="EMBL" id="CAUJNA010000225">
    <property type="protein sequence ID" value="CAJ1374002.1"/>
    <property type="molecule type" value="Genomic_DNA"/>
</dbReference>
<reference evidence="2" key="1">
    <citation type="submission" date="2023-08" db="EMBL/GenBank/DDBJ databases">
        <authorList>
            <person name="Chen Y."/>
            <person name="Shah S."/>
            <person name="Dougan E. K."/>
            <person name="Thang M."/>
            <person name="Chan C."/>
        </authorList>
    </citation>
    <scope>NUCLEOTIDE SEQUENCE</scope>
</reference>
<gene>
    <name evidence="2" type="ORF">EVOR1521_LOCUS3666</name>
</gene>